<organism evidence="2 3">
    <name type="scientific">Westerdykella ornata</name>
    <dbReference type="NCBI Taxonomy" id="318751"/>
    <lineage>
        <taxon>Eukaryota</taxon>
        <taxon>Fungi</taxon>
        <taxon>Dikarya</taxon>
        <taxon>Ascomycota</taxon>
        <taxon>Pezizomycotina</taxon>
        <taxon>Dothideomycetes</taxon>
        <taxon>Pleosporomycetidae</taxon>
        <taxon>Pleosporales</taxon>
        <taxon>Sporormiaceae</taxon>
        <taxon>Westerdykella</taxon>
    </lineage>
</organism>
<evidence type="ECO:0000256" key="1">
    <source>
        <dbReference type="SAM" id="MobiDB-lite"/>
    </source>
</evidence>
<dbReference type="EMBL" id="ML986534">
    <property type="protein sequence ID" value="KAF2271720.1"/>
    <property type="molecule type" value="Genomic_DNA"/>
</dbReference>
<sequence length="315" mass="34369">MEPAREPPWAEHEKRYLLAEILKSSLSSHALLNIIRDTGVQPRWSDCPLPLGRPLRSCQMVYDEMNATYPHSDYRQPRQLPAPPALPSDMSRKRPLPQERPLQPETTTTSIGARMIQPRPTSMYGGLYMGAPPILPAQMTAGEPVNKKKRGRPTKAESQARAQAAAARGESYPPPRKGRPPVYPTEPPPPAAEPPASIATPPVAPAPLPAQGTVTPQQPPVDQSSDTSSGKKRRGKPTPLELEKPSRERNEMQSPSAYSLGTGDQSRSQAYSSFTPISAPLPSADSRDRDARMEGVEDTQARTTTPHSFKDTVGI</sequence>
<feature type="compositionally biased region" description="Basic and acidic residues" evidence="1">
    <location>
        <begin position="241"/>
        <end position="251"/>
    </location>
</feature>
<evidence type="ECO:0008006" key="4">
    <source>
        <dbReference type="Google" id="ProtNLM"/>
    </source>
</evidence>
<keyword evidence="3" id="KW-1185">Reference proteome</keyword>
<gene>
    <name evidence="2" type="ORF">EI97DRAFT_260295</name>
</gene>
<dbReference type="Proteomes" id="UP000800097">
    <property type="component" value="Unassembled WGS sequence"/>
</dbReference>
<proteinExistence type="predicted"/>
<feature type="region of interest" description="Disordered" evidence="1">
    <location>
        <begin position="144"/>
        <end position="315"/>
    </location>
</feature>
<reference evidence="2" key="1">
    <citation type="journal article" date="2020" name="Stud. Mycol.">
        <title>101 Dothideomycetes genomes: a test case for predicting lifestyles and emergence of pathogens.</title>
        <authorList>
            <person name="Haridas S."/>
            <person name="Albert R."/>
            <person name="Binder M."/>
            <person name="Bloem J."/>
            <person name="Labutti K."/>
            <person name="Salamov A."/>
            <person name="Andreopoulos B."/>
            <person name="Baker S."/>
            <person name="Barry K."/>
            <person name="Bills G."/>
            <person name="Bluhm B."/>
            <person name="Cannon C."/>
            <person name="Castanera R."/>
            <person name="Culley D."/>
            <person name="Daum C."/>
            <person name="Ezra D."/>
            <person name="Gonzalez J."/>
            <person name="Henrissat B."/>
            <person name="Kuo A."/>
            <person name="Liang C."/>
            <person name="Lipzen A."/>
            <person name="Lutzoni F."/>
            <person name="Magnuson J."/>
            <person name="Mondo S."/>
            <person name="Nolan M."/>
            <person name="Ohm R."/>
            <person name="Pangilinan J."/>
            <person name="Park H.-J."/>
            <person name="Ramirez L."/>
            <person name="Alfaro M."/>
            <person name="Sun H."/>
            <person name="Tritt A."/>
            <person name="Yoshinaga Y."/>
            <person name="Zwiers L.-H."/>
            <person name="Turgeon B."/>
            <person name="Goodwin S."/>
            <person name="Spatafora J."/>
            <person name="Crous P."/>
            <person name="Grigoriev I."/>
        </authorList>
    </citation>
    <scope>NUCLEOTIDE SEQUENCE</scope>
    <source>
        <strain evidence="2">CBS 379.55</strain>
    </source>
</reference>
<feature type="compositionally biased region" description="Low complexity" evidence="1">
    <location>
        <begin position="159"/>
        <end position="168"/>
    </location>
</feature>
<dbReference type="AlphaFoldDB" id="A0A6A6J556"/>
<name>A0A6A6J556_WESOR</name>
<feature type="compositionally biased region" description="Pro residues" evidence="1">
    <location>
        <begin position="181"/>
        <end position="193"/>
    </location>
</feature>
<evidence type="ECO:0000313" key="2">
    <source>
        <dbReference type="EMBL" id="KAF2271720.1"/>
    </source>
</evidence>
<feature type="compositionally biased region" description="Basic and acidic residues" evidence="1">
    <location>
        <begin position="285"/>
        <end position="295"/>
    </location>
</feature>
<feature type="compositionally biased region" description="Polar residues" evidence="1">
    <location>
        <begin position="252"/>
        <end position="276"/>
    </location>
</feature>
<accession>A0A6A6J556</accession>
<feature type="compositionally biased region" description="Polar residues" evidence="1">
    <location>
        <begin position="212"/>
        <end position="228"/>
    </location>
</feature>
<dbReference type="OrthoDB" id="5371646at2759"/>
<dbReference type="GeneID" id="54547390"/>
<evidence type="ECO:0000313" key="3">
    <source>
        <dbReference type="Proteomes" id="UP000800097"/>
    </source>
</evidence>
<protein>
    <recommendedName>
        <fullName evidence="4">AT hook domain-containing protein</fullName>
    </recommendedName>
</protein>
<dbReference type="RefSeq" id="XP_033649259.1">
    <property type="nucleotide sequence ID" value="XM_033794215.1"/>
</dbReference>
<feature type="region of interest" description="Disordered" evidence="1">
    <location>
        <begin position="69"/>
        <end position="113"/>
    </location>
</feature>